<keyword evidence="1" id="KW-0732">Signal</keyword>
<evidence type="ECO:0000313" key="3">
    <source>
        <dbReference type="Proteomes" id="UP000035100"/>
    </source>
</evidence>
<keyword evidence="3" id="KW-1185">Reference proteome</keyword>
<feature type="signal peptide" evidence="1">
    <location>
        <begin position="1"/>
        <end position="16"/>
    </location>
</feature>
<evidence type="ECO:0008006" key="4">
    <source>
        <dbReference type="Google" id="ProtNLM"/>
    </source>
</evidence>
<protein>
    <recommendedName>
        <fullName evidence="4">Outer membrane lipoprotein-sorting protein</fullName>
    </recommendedName>
</protein>
<dbReference type="Proteomes" id="UP000035100">
    <property type="component" value="Unassembled WGS sequence"/>
</dbReference>
<comment type="caution">
    <text evidence="2">The sequence shown here is derived from an EMBL/GenBank/DDBJ whole genome shotgun (WGS) entry which is preliminary data.</text>
</comment>
<proteinExistence type="predicted"/>
<organism evidence="2 3">
    <name type="scientific">Wenxinia marina DSM 24838</name>
    <dbReference type="NCBI Taxonomy" id="1123501"/>
    <lineage>
        <taxon>Bacteria</taxon>
        <taxon>Pseudomonadati</taxon>
        <taxon>Pseudomonadota</taxon>
        <taxon>Alphaproteobacteria</taxon>
        <taxon>Rhodobacterales</taxon>
        <taxon>Roseobacteraceae</taxon>
        <taxon>Wenxinia</taxon>
    </lineage>
</organism>
<dbReference type="AlphaFoldDB" id="A0A0D0Q8P4"/>
<name>A0A0D0Q8P4_9RHOB</name>
<accession>A0A0D0Q8P4</accession>
<reference evidence="2 3" key="1">
    <citation type="submission" date="2013-01" db="EMBL/GenBank/DDBJ databases">
        <authorList>
            <person name="Fiebig A."/>
            <person name="Goeker M."/>
            <person name="Klenk H.-P.P."/>
        </authorList>
    </citation>
    <scope>NUCLEOTIDE SEQUENCE [LARGE SCALE GENOMIC DNA]</scope>
    <source>
        <strain evidence="2 3">DSM 24838</strain>
    </source>
</reference>
<sequence>MRRLVLLALLPLPAAADPCADRLAGLLGADMTADGPYVAMNTTEMMGQRMVYRQSQISDLHYMVETLEPVPRPAMVHQDGTAWQSDDAGGWTVAWEAPAEDLLAQMAALRTSLASGVLTAECGTEDRDGTAFELVSGTVGPTDVFGEELAVSYLVDPATGRPVRITQDYVSSGMEVSTLYEIEFADDLELPTPSAD</sequence>
<dbReference type="OrthoDB" id="7866093at2"/>
<dbReference type="RefSeq" id="WP_018301709.1">
    <property type="nucleotide sequence ID" value="NZ_KB902278.1"/>
</dbReference>
<dbReference type="eggNOG" id="ENOG50337YF">
    <property type="taxonomic scope" value="Bacteria"/>
</dbReference>
<evidence type="ECO:0000256" key="1">
    <source>
        <dbReference type="SAM" id="SignalP"/>
    </source>
</evidence>
<evidence type="ECO:0000313" key="2">
    <source>
        <dbReference type="EMBL" id="KIQ67488.1"/>
    </source>
</evidence>
<dbReference type="EMBL" id="AONG01000022">
    <property type="protein sequence ID" value="KIQ67488.1"/>
    <property type="molecule type" value="Genomic_DNA"/>
</dbReference>
<gene>
    <name evidence="2" type="ORF">Wenmar_03912</name>
</gene>
<dbReference type="STRING" id="1123501.Wenmar_03912"/>
<feature type="chain" id="PRO_5002219010" description="Outer membrane lipoprotein-sorting protein" evidence="1">
    <location>
        <begin position="17"/>
        <end position="196"/>
    </location>
</feature>